<sequence length="78" mass="8891">EPTWLNDMEVKSIPNLSKIDFDGVLKMVPTTVVEVIVKNENGILLGKRNTQPFHGMWHLTGGFVHYNEKISESDLRIL</sequence>
<proteinExistence type="predicted"/>
<gene>
    <name evidence="1" type="primary">nudF</name>
    <name evidence="1" type="ORF">MPEBLZ_03789</name>
</gene>
<evidence type="ECO:0000313" key="2">
    <source>
        <dbReference type="Proteomes" id="UP000050360"/>
    </source>
</evidence>
<organism evidence="1 2">
    <name type="scientific">Candidatus Methanoperedens nitratireducens</name>
    <dbReference type="NCBI Taxonomy" id="1392998"/>
    <lineage>
        <taxon>Archaea</taxon>
        <taxon>Methanobacteriati</taxon>
        <taxon>Methanobacteriota</taxon>
        <taxon>Stenosarchaea group</taxon>
        <taxon>Methanomicrobia</taxon>
        <taxon>Methanosarcinales</taxon>
        <taxon>ANME-2 cluster</taxon>
        <taxon>Candidatus Methanoperedentaceae</taxon>
        <taxon>Candidatus Methanoperedens</taxon>
    </lineage>
</organism>
<dbReference type="EC" id="3.6.1.13" evidence="1"/>
<dbReference type="Gene3D" id="3.90.79.10">
    <property type="entry name" value="Nucleoside Triphosphate Pyrophosphohydrolase"/>
    <property type="match status" value="1"/>
</dbReference>
<dbReference type="EMBL" id="LKCM01000319">
    <property type="protein sequence ID" value="KPQ41657.1"/>
    <property type="molecule type" value="Genomic_DNA"/>
</dbReference>
<name>A0A0P7ZAV1_9EURY</name>
<protein>
    <submittedName>
        <fullName evidence="1">ADP-ribose pyrophosphatase</fullName>
        <ecNumber evidence="1">3.6.1.13</ecNumber>
    </submittedName>
</protein>
<dbReference type="AlphaFoldDB" id="A0A0P7ZAV1"/>
<reference evidence="1 2" key="1">
    <citation type="submission" date="2015-09" db="EMBL/GenBank/DDBJ databases">
        <title>A metagenomics-based metabolic model of nitrate-dependent anaerobic oxidation of methane by Methanoperedens-like archaea.</title>
        <authorList>
            <person name="Arshad A."/>
            <person name="Speth D.R."/>
            <person name="De Graaf R.M."/>
            <person name="Op Den Camp H.J."/>
            <person name="Jetten M.S."/>
            <person name="Welte C.U."/>
        </authorList>
    </citation>
    <scope>NUCLEOTIDE SEQUENCE [LARGE SCALE GENOMIC DNA]</scope>
</reference>
<dbReference type="SUPFAM" id="SSF55811">
    <property type="entry name" value="Nudix"/>
    <property type="match status" value="1"/>
</dbReference>
<dbReference type="GO" id="GO:0047631">
    <property type="term" value="F:ADP-ribose diphosphatase activity"/>
    <property type="evidence" value="ECO:0007669"/>
    <property type="project" value="UniProtKB-EC"/>
</dbReference>
<accession>A0A0P7ZAV1</accession>
<comment type="caution">
    <text evidence="1">The sequence shown here is derived from an EMBL/GenBank/DDBJ whole genome shotgun (WGS) entry which is preliminary data.</text>
</comment>
<evidence type="ECO:0000313" key="1">
    <source>
        <dbReference type="EMBL" id="KPQ41657.1"/>
    </source>
</evidence>
<dbReference type="Proteomes" id="UP000050360">
    <property type="component" value="Unassembled WGS sequence"/>
</dbReference>
<dbReference type="InterPro" id="IPR015797">
    <property type="entry name" value="NUDIX_hydrolase-like_dom_sf"/>
</dbReference>
<keyword evidence="1" id="KW-0378">Hydrolase</keyword>
<feature type="non-terminal residue" evidence="1">
    <location>
        <position position="1"/>
    </location>
</feature>